<evidence type="ECO:0000256" key="5">
    <source>
        <dbReference type="SAM" id="MobiDB-lite"/>
    </source>
</evidence>
<organism evidence="7">
    <name type="scientific">uncultured Alphaproteobacteria bacterium</name>
    <dbReference type="NCBI Taxonomy" id="91750"/>
    <lineage>
        <taxon>Bacteria</taxon>
        <taxon>Pseudomonadati</taxon>
        <taxon>Pseudomonadota</taxon>
        <taxon>Alphaproteobacteria</taxon>
        <taxon>environmental samples</taxon>
    </lineage>
</organism>
<keyword evidence="3 6" id="KW-1133">Transmembrane helix</keyword>
<evidence type="ECO:0000256" key="1">
    <source>
        <dbReference type="ARBA" id="ARBA00004141"/>
    </source>
</evidence>
<evidence type="ECO:0008006" key="8">
    <source>
        <dbReference type="Google" id="ProtNLM"/>
    </source>
</evidence>
<evidence type="ECO:0000256" key="2">
    <source>
        <dbReference type="ARBA" id="ARBA00022692"/>
    </source>
</evidence>
<dbReference type="AlphaFoldDB" id="A0A212KLD6"/>
<feature type="transmembrane region" description="Helical" evidence="6">
    <location>
        <begin position="106"/>
        <end position="129"/>
    </location>
</feature>
<evidence type="ECO:0000256" key="4">
    <source>
        <dbReference type="ARBA" id="ARBA00023136"/>
    </source>
</evidence>
<sequence length="224" mass="23425">MSDSLPMFDIAVLVVVLLSAVLAMLRGFTHQALSIAAWIAAIAAVVFGLPVLRPYFRAMISNTLAADGAAAAVLFIGTMIVASLIVRAISSGVRGSVLSPVDRALGFVFGLVRGGLLVVLAYIVMAWMLDLSGPPSWMKGAKTTPWIVGAADTLIGWAPDSLTGSDAAHKANAAKRTAEDAIAIDRTVKSWGAPAPKAPAGGETPQGYGEDQRREMNRLIDANR</sequence>
<reference evidence="7" key="1">
    <citation type="submission" date="2016-04" db="EMBL/GenBank/DDBJ databases">
        <authorList>
            <person name="Evans L.H."/>
            <person name="Alamgir A."/>
            <person name="Owens N."/>
            <person name="Weber N.D."/>
            <person name="Virtaneva K."/>
            <person name="Barbian K."/>
            <person name="Babar A."/>
            <person name="Rosenke K."/>
        </authorList>
    </citation>
    <scope>NUCLEOTIDE SEQUENCE</scope>
    <source>
        <strain evidence="7">86</strain>
    </source>
</reference>
<feature type="region of interest" description="Disordered" evidence="5">
    <location>
        <begin position="189"/>
        <end position="224"/>
    </location>
</feature>
<keyword evidence="2 6" id="KW-0812">Transmembrane</keyword>
<evidence type="ECO:0000313" key="7">
    <source>
        <dbReference type="EMBL" id="SBW12468.1"/>
    </source>
</evidence>
<dbReference type="EMBL" id="FLUO01000003">
    <property type="protein sequence ID" value="SBW12468.1"/>
    <property type="molecule type" value="Genomic_DNA"/>
</dbReference>
<feature type="compositionally biased region" description="Low complexity" evidence="5">
    <location>
        <begin position="192"/>
        <end position="202"/>
    </location>
</feature>
<dbReference type="PANTHER" id="PTHR36926:SF1">
    <property type="entry name" value="COLICIN V PRODUCTION PROTEIN"/>
    <property type="match status" value="1"/>
</dbReference>
<dbReference type="PANTHER" id="PTHR36926">
    <property type="entry name" value="COLICIN V PRODUCTION PROTEIN"/>
    <property type="match status" value="1"/>
</dbReference>
<feature type="compositionally biased region" description="Basic and acidic residues" evidence="5">
    <location>
        <begin position="210"/>
        <end position="224"/>
    </location>
</feature>
<feature type="transmembrane region" description="Helical" evidence="6">
    <location>
        <begin position="7"/>
        <end position="25"/>
    </location>
</feature>
<dbReference type="InterPro" id="IPR052719">
    <property type="entry name" value="CvpA-like"/>
</dbReference>
<proteinExistence type="predicted"/>
<evidence type="ECO:0000256" key="6">
    <source>
        <dbReference type="SAM" id="Phobius"/>
    </source>
</evidence>
<keyword evidence="4 6" id="KW-0472">Membrane</keyword>
<feature type="transmembrane region" description="Helical" evidence="6">
    <location>
        <begin position="31"/>
        <end position="52"/>
    </location>
</feature>
<protein>
    <recommendedName>
        <fullName evidence="8">Colicin V production protein</fullName>
    </recommendedName>
</protein>
<accession>A0A212KLD6</accession>
<dbReference type="Pfam" id="PF02674">
    <property type="entry name" value="Colicin_V"/>
    <property type="match status" value="1"/>
</dbReference>
<dbReference type="InterPro" id="IPR003825">
    <property type="entry name" value="Colicin-V_CvpA"/>
</dbReference>
<comment type="subcellular location">
    <subcellularLocation>
        <location evidence="1">Membrane</location>
        <topology evidence="1">Multi-pass membrane protein</topology>
    </subcellularLocation>
</comment>
<feature type="transmembrane region" description="Helical" evidence="6">
    <location>
        <begin position="64"/>
        <end position="86"/>
    </location>
</feature>
<name>A0A212KLD6_9PROT</name>
<dbReference type="GO" id="GO:0016020">
    <property type="term" value="C:membrane"/>
    <property type="evidence" value="ECO:0007669"/>
    <property type="project" value="UniProtKB-SubCell"/>
</dbReference>
<dbReference type="GO" id="GO:0009403">
    <property type="term" value="P:toxin biosynthetic process"/>
    <property type="evidence" value="ECO:0007669"/>
    <property type="project" value="InterPro"/>
</dbReference>
<gene>
    <name evidence="7" type="ORF">KL86APRO_30018</name>
</gene>
<evidence type="ECO:0000256" key="3">
    <source>
        <dbReference type="ARBA" id="ARBA00022989"/>
    </source>
</evidence>